<organism evidence="1 2">
    <name type="scientific">Dreissena polymorpha</name>
    <name type="common">Zebra mussel</name>
    <name type="synonym">Mytilus polymorpha</name>
    <dbReference type="NCBI Taxonomy" id="45954"/>
    <lineage>
        <taxon>Eukaryota</taxon>
        <taxon>Metazoa</taxon>
        <taxon>Spiralia</taxon>
        <taxon>Lophotrochozoa</taxon>
        <taxon>Mollusca</taxon>
        <taxon>Bivalvia</taxon>
        <taxon>Autobranchia</taxon>
        <taxon>Heteroconchia</taxon>
        <taxon>Euheterodonta</taxon>
        <taxon>Imparidentia</taxon>
        <taxon>Neoheterodontei</taxon>
        <taxon>Myida</taxon>
        <taxon>Dreissenoidea</taxon>
        <taxon>Dreissenidae</taxon>
        <taxon>Dreissena</taxon>
    </lineage>
</organism>
<dbReference type="AlphaFoldDB" id="A0A9D3Y937"/>
<dbReference type="EMBL" id="JAIWYP010000016">
    <property type="protein sequence ID" value="KAH3694142.1"/>
    <property type="molecule type" value="Genomic_DNA"/>
</dbReference>
<reference evidence="1" key="2">
    <citation type="submission" date="2020-11" db="EMBL/GenBank/DDBJ databases">
        <authorList>
            <person name="McCartney M.A."/>
            <person name="Auch B."/>
            <person name="Kono T."/>
            <person name="Mallez S."/>
            <person name="Becker A."/>
            <person name="Gohl D.M."/>
            <person name="Silverstein K.A.T."/>
            <person name="Koren S."/>
            <person name="Bechman K.B."/>
            <person name="Herman A."/>
            <person name="Abrahante J.E."/>
            <person name="Garbe J."/>
        </authorList>
    </citation>
    <scope>NUCLEOTIDE SEQUENCE</scope>
    <source>
        <strain evidence="1">Duluth1</strain>
        <tissue evidence="1">Whole animal</tissue>
    </source>
</reference>
<evidence type="ECO:0000313" key="1">
    <source>
        <dbReference type="EMBL" id="KAH3694142.1"/>
    </source>
</evidence>
<evidence type="ECO:0000313" key="2">
    <source>
        <dbReference type="Proteomes" id="UP000828390"/>
    </source>
</evidence>
<comment type="caution">
    <text evidence="1">The sequence shown here is derived from an EMBL/GenBank/DDBJ whole genome shotgun (WGS) entry which is preliminary data.</text>
</comment>
<name>A0A9D3Y937_DREPO</name>
<accession>A0A9D3Y937</accession>
<keyword evidence="2" id="KW-1185">Reference proteome</keyword>
<sequence>MPRPPPGGHVFQPTRTMFELVQYIMGINLLTTFHDDRTINVNSRVKHAPAPGGQFFSTHRNHSQISVNKKNAPTKGGHVFQPTVTDFELVQDFTNLLTKFHEDRTINISSNVLTTKKLTPHDGQKTITGE</sequence>
<proteinExistence type="predicted"/>
<dbReference type="Proteomes" id="UP000828390">
    <property type="component" value="Unassembled WGS sequence"/>
</dbReference>
<protein>
    <submittedName>
        <fullName evidence="1">Uncharacterized protein</fullName>
    </submittedName>
</protein>
<gene>
    <name evidence="1" type="ORF">DPMN_081581</name>
</gene>
<reference evidence="1" key="1">
    <citation type="journal article" date="2019" name="bioRxiv">
        <title>The Genome of the Zebra Mussel, Dreissena polymorpha: A Resource for Invasive Species Research.</title>
        <authorList>
            <person name="McCartney M.A."/>
            <person name="Auch B."/>
            <person name="Kono T."/>
            <person name="Mallez S."/>
            <person name="Zhang Y."/>
            <person name="Obille A."/>
            <person name="Becker A."/>
            <person name="Abrahante J.E."/>
            <person name="Garbe J."/>
            <person name="Badalamenti J.P."/>
            <person name="Herman A."/>
            <person name="Mangelson H."/>
            <person name="Liachko I."/>
            <person name="Sullivan S."/>
            <person name="Sone E.D."/>
            <person name="Koren S."/>
            <person name="Silverstein K.A.T."/>
            <person name="Beckman K.B."/>
            <person name="Gohl D.M."/>
        </authorList>
    </citation>
    <scope>NUCLEOTIDE SEQUENCE</scope>
    <source>
        <strain evidence="1">Duluth1</strain>
        <tissue evidence="1">Whole animal</tissue>
    </source>
</reference>